<name>T1JG92_STRMM</name>
<evidence type="ECO:0000313" key="1">
    <source>
        <dbReference type="EnsemblMetazoa" id="SMAR012863-PA"/>
    </source>
</evidence>
<dbReference type="EnsemblMetazoa" id="SMAR012863-RA">
    <property type="protein sequence ID" value="SMAR012863-PA"/>
    <property type="gene ID" value="SMAR012863"/>
</dbReference>
<dbReference type="HOGENOM" id="CLU_1827741_0_0_1"/>
<reference evidence="1" key="2">
    <citation type="submission" date="2015-02" db="UniProtKB">
        <authorList>
            <consortium name="EnsemblMetazoa"/>
        </authorList>
    </citation>
    <scope>IDENTIFICATION</scope>
</reference>
<keyword evidence="2" id="KW-1185">Reference proteome</keyword>
<organism evidence="1 2">
    <name type="scientific">Strigamia maritima</name>
    <name type="common">European centipede</name>
    <name type="synonym">Geophilus maritimus</name>
    <dbReference type="NCBI Taxonomy" id="126957"/>
    <lineage>
        <taxon>Eukaryota</taxon>
        <taxon>Metazoa</taxon>
        <taxon>Ecdysozoa</taxon>
        <taxon>Arthropoda</taxon>
        <taxon>Myriapoda</taxon>
        <taxon>Chilopoda</taxon>
        <taxon>Pleurostigmophora</taxon>
        <taxon>Geophilomorpha</taxon>
        <taxon>Linotaeniidae</taxon>
        <taxon>Strigamia</taxon>
    </lineage>
</organism>
<proteinExistence type="predicted"/>
<protein>
    <submittedName>
        <fullName evidence="1">Uncharacterized protein</fullName>
    </submittedName>
</protein>
<accession>T1JG92</accession>
<sequence length="141" mass="15962">MKLGLSEIHKQPHLFLVRHLFPRPVSKSAPDAWKSLFVPVGNVQRSGETSTVLQSFILVSEPFFNEPDFESQTGTEEGKKLSEAYNQSTVLFSSCKIILTCQTQHPFDIAIYGDYIFSTDWVLHAVTDELMFRAGVAIDYF</sequence>
<dbReference type="AlphaFoldDB" id="T1JG92"/>
<dbReference type="Gene3D" id="3.10.110.10">
    <property type="entry name" value="Ubiquitin Conjugating Enzyme"/>
    <property type="match status" value="1"/>
</dbReference>
<dbReference type="Proteomes" id="UP000014500">
    <property type="component" value="Unassembled WGS sequence"/>
</dbReference>
<dbReference type="InterPro" id="IPR016135">
    <property type="entry name" value="UBQ-conjugating_enzyme/RWD"/>
</dbReference>
<evidence type="ECO:0000313" key="2">
    <source>
        <dbReference type="Proteomes" id="UP000014500"/>
    </source>
</evidence>
<reference evidence="2" key="1">
    <citation type="submission" date="2011-05" db="EMBL/GenBank/DDBJ databases">
        <authorList>
            <person name="Richards S.R."/>
            <person name="Qu J."/>
            <person name="Jiang H."/>
            <person name="Jhangiani S.N."/>
            <person name="Agravi P."/>
            <person name="Goodspeed R."/>
            <person name="Gross S."/>
            <person name="Mandapat C."/>
            <person name="Jackson L."/>
            <person name="Mathew T."/>
            <person name="Pu L."/>
            <person name="Thornton R."/>
            <person name="Saada N."/>
            <person name="Wilczek-Boney K.B."/>
            <person name="Lee S."/>
            <person name="Kovar C."/>
            <person name="Wu Y."/>
            <person name="Scherer S.E."/>
            <person name="Worley K.C."/>
            <person name="Muzny D.M."/>
            <person name="Gibbs R."/>
        </authorList>
    </citation>
    <scope>NUCLEOTIDE SEQUENCE</scope>
    <source>
        <strain evidence="2">Brora</strain>
    </source>
</reference>
<dbReference type="EMBL" id="JH432197">
    <property type="status" value="NOT_ANNOTATED_CDS"/>
    <property type="molecule type" value="Genomic_DNA"/>
</dbReference>